<sequence length="325" mass="37772">MGAFLSVHYAFLRNLPFLLAFRKKRSASIQPKILNIFELPEEFLNKLMRKMQIRDRLNLRLTCRQNCEFESLVADSHAGYFERGKIVRDKHDKDKIFAFIGEGDSAIQFTHFDFNEIGVQQIKLLRSRLFRKISISGIFQVELDSNVLTLEELRNILENFELEKLCLIVNRESLLEGSITLFSNFPESKCSLNLRFLPEKELLLSLPRLEGLFIQGKDKANHFITLFFVSAFLTETEAHSVEIMLKHSIIIIWLGTHGISEDTESEDVCGEFTAIHISVSRMHLQFDYKSSGPNREKCRIRVKSSTPLWSNENDYAILTMEKDWQ</sequence>
<proteinExistence type="predicted"/>
<dbReference type="PROSITE" id="PS50181">
    <property type="entry name" value="FBOX"/>
    <property type="match status" value="1"/>
</dbReference>
<dbReference type="InterPro" id="IPR001810">
    <property type="entry name" value="F-box_dom"/>
</dbReference>
<gene>
    <name evidence="1" type="primary">WBGene00101831</name>
</gene>
<dbReference type="Proteomes" id="UP000005239">
    <property type="component" value="Unassembled WGS sequence"/>
</dbReference>
<name>A0A2A6CMB5_PRIPA</name>
<dbReference type="EnsemblMetazoa" id="PPA12277.1">
    <property type="protein sequence ID" value="PPA12277.1"/>
    <property type="gene ID" value="WBGene00101831"/>
</dbReference>
<reference evidence="1" key="2">
    <citation type="submission" date="2022-06" db="UniProtKB">
        <authorList>
            <consortium name="EnsemblMetazoa"/>
        </authorList>
    </citation>
    <scope>IDENTIFICATION</scope>
    <source>
        <strain evidence="1">PS312</strain>
    </source>
</reference>
<accession>A0A8R1U8N0</accession>
<reference evidence="2" key="1">
    <citation type="journal article" date="2008" name="Nat. Genet.">
        <title>The Pristionchus pacificus genome provides a unique perspective on nematode lifestyle and parasitism.</title>
        <authorList>
            <person name="Dieterich C."/>
            <person name="Clifton S.W."/>
            <person name="Schuster L.N."/>
            <person name="Chinwalla A."/>
            <person name="Delehaunty K."/>
            <person name="Dinkelacker I."/>
            <person name="Fulton L."/>
            <person name="Fulton R."/>
            <person name="Godfrey J."/>
            <person name="Minx P."/>
            <person name="Mitreva M."/>
            <person name="Roeseler W."/>
            <person name="Tian H."/>
            <person name="Witte H."/>
            <person name="Yang S.P."/>
            <person name="Wilson R.K."/>
            <person name="Sommer R.J."/>
        </authorList>
    </citation>
    <scope>NUCLEOTIDE SEQUENCE [LARGE SCALE GENOMIC DNA]</scope>
    <source>
        <strain evidence="2">PS312</strain>
    </source>
</reference>
<accession>A0A2A6CMB5</accession>
<evidence type="ECO:0000313" key="1">
    <source>
        <dbReference type="EnsemblMetazoa" id="PPA12277.1"/>
    </source>
</evidence>
<evidence type="ECO:0000313" key="2">
    <source>
        <dbReference type="Proteomes" id="UP000005239"/>
    </source>
</evidence>
<organism evidence="1 2">
    <name type="scientific">Pristionchus pacificus</name>
    <name type="common">Parasitic nematode worm</name>
    <dbReference type="NCBI Taxonomy" id="54126"/>
    <lineage>
        <taxon>Eukaryota</taxon>
        <taxon>Metazoa</taxon>
        <taxon>Ecdysozoa</taxon>
        <taxon>Nematoda</taxon>
        <taxon>Chromadorea</taxon>
        <taxon>Rhabditida</taxon>
        <taxon>Rhabditina</taxon>
        <taxon>Diplogasteromorpha</taxon>
        <taxon>Diplogasteroidea</taxon>
        <taxon>Neodiplogasteridae</taxon>
        <taxon>Pristionchus</taxon>
    </lineage>
</organism>
<dbReference type="AlphaFoldDB" id="A0A2A6CMB5"/>
<keyword evidence="2" id="KW-1185">Reference proteome</keyword>
<protein>
    <submittedName>
        <fullName evidence="1">F-box domain-containing protein</fullName>
    </submittedName>
</protein>